<evidence type="ECO:0000256" key="4">
    <source>
        <dbReference type="ARBA" id="ARBA00023136"/>
    </source>
</evidence>
<reference evidence="8" key="1">
    <citation type="submission" date="2023-01" db="EMBL/GenBank/DDBJ databases">
        <title>Genome assembly of the deep-sea coral Lophelia pertusa.</title>
        <authorList>
            <person name="Herrera S."/>
            <person name="Cordes E."/>
        </authorList>
    </citation>
    <scope>NUCLEOTIDE SEQUENCE</scope>
    <source>
        <strain evidence="8">USNM1676648</strain>
        <tissue evidence="8">Polyp</tissue>
    </source>
</reference>
<evidence type="ECO:0000256" key="2">
    <source>
        <dbReference type="ARBA" id="ARBA00022692"/>
    </source>
</evidence>
<proteinExistence type="predicted"/>
<name>A0A9W9YIF1_9CNID</name>
<dbReference type="Pfam" id="PF00003">
    <property type="entry name" value="7tm_3"/>
    <property type="match status" value="1"/>
</dbReference>
<keyword evidence="5" id="KW-0325">Glycoprotein</keyword>
<comment type="caution">
    <text evidence="8">The sequence shown here is derived from an EMBL/GenBank/DDBJ whole genome shotgun (WGS) entry which is preliminary data.</text>
</comment>
<keyword evidence="9" id="KW-1185">Reference proteome</keyword>
<feature type="transmembrane region" description="Helical" evidence="6">
    <location>
        <begin position="6"/>
        <end position="26"/>
    </location>
</feature>
<protein>
    <recommendedName>
        <fullName evidence="7">G-protein coupled receptors family 3 profile domain-containing protein</fullName>
    </recommendedName>
</protein>
<sequence>GIVILVFCAFAIIATFYTFAVICRFWNTPFVKASSREFSLVLLISIVLLLTLVVINLFEPTDIICKIIYPWRLHNLQFVPVMSVGENIAHFKCFPSSNSALLHDKFSYQQTAGSDRNNYAHSAATRLAAVA</sequence>
<evidence type="ECO:0000313" key="9">
    <source>
        <dbReference type="Proteomes" id="UP001163046"/>
    </source>
</evidence>
<dbReference type="PROSITE" id="PS50259">
    <property type="entry name" value="G_PROTEIN_RECEP_F3_4"/>
    <property type="match status" value="1"/>
</dbReference>
<dbReference type="EMBL" id="MU827684">
    <property type="protein sequence ID" value="KAJ7343699.1"/>
    <property type="molecule type" value="Genomic_DNA"/>
</dbReference>
<feature type="transmembrane region" description="Helical" evidence="6">
    <location>
        <begin position="38"/>
        <end position="58"/>
    </location>
</feature>
<comment type="subcellular location">
    <subcellularLocation>
        <location evidence="1">Membrane</location>
        <topology evidence="1">Multi-pass membrane protein</topology>
    </subcellularLocation>
</comment>
<dbReference type="Proteomes" id="UP001163046">
    <property type="component" value="Unassembled WGS sequence"/>
</dbReference>
<dbReference type="GO" id="GO:0004930">
    <property type="term" value="F:G protein-coupled receptor activity"/>
    <property type="evidence" value="ECO:0007669"/>
    <property type="project" value="InterPro"/>
</dbReference>
<evidence type="ECO:0000256" key="3">
    <source>
        <dbReference type="ARBA" id="ARBA00022989"/>
    </source>
</evidence>
<feature type="domain" description="G-protein coupled receptors family 3 profile" evidence="7">
    <location>
        <begin position="1"/>
        <end position="67"/>
    </location>
</feature>
<keyword evidence="4 6" id="KW-0472">Membrane</keyword>
<keyword evidence="2 6" id="KW-0812">Transmembrane</keyword>
<organism evidence="8 9">
    <name type="scientific">Desmophyllum pertusum</name>
    <dbReference type="NCBI Taxonomy" id="174260"/>
    <lineage>
        <taxon>Eukaryota</taxon>
        <taxon>Metazoa</taxon>
        <taxon>Cnidaria</taxon>
        <taxon>Anthozoa</taxon>
        <taxon>Hexacorallia</taxon>
        <taxon>Scleractinia</taxon>
        <taxon>Caryophylliina</taxon>
        <taxon>Caryophylliidae</taxon>
        <taxon>Desmophyllum</taxon>
    </lineage>
</organism>
<dbReference type="InterPro" id="IPR017978">
    <property type="entry name" value="GPCR_3_C"/>
</dbReference>
<dbReference type="GO" id="GO:0016020">
    <property type="term" value="C:membrane"/>
    <property type="evidence" value="ECO:0007669"/>
    <property type="project" value="UniProtKB-SubCell"/>
</dbReference>
<evidence type="ECO:0000256" key="6">
    <source>
        <dbReference type="SAM" id="Phobius"/>
    </source>
</evidence>
<evidence type="ECO:0000256" key="5">
    <source>
        <dbReference type="ARBA" id="ARBA00023180"/>
    </source>
</evidence>
<evidence type="ECO:0000259" key="7">
    <source>
        <dbReference type="PROSITE" id="PS50259"/>
    </source>
</evidence>
<evidence type="ECO:0000256" key="1">
    <source>
        <dbReference type="ARBA" id="ARBA00004141"/>
    </source>
</evidence>
<keyword evidence="3 6" id="KW-1133">Transmembrane helix</keyword>
<gene>
    <name evidence="8" type="ORF">OS493_040458</name>
</gene>
<accession>A0A9W9YIF1</accession>
<dbReference type="PANTHER" id="PTHR24060">
    <property type="entry name" value="METABOTROPIC GLUTAMATE RECEPTOR"/>
    <property type="match status" value="1"/>
</dbReference>
<dbReference type="AlphaFoldDB" id="A0A9W9YIF1"/>
<evidence type="ECO:0000313" key="8">
    <source>
        <dbReference type="EMBL" id="KAJ7343699.1"/>
    </source>
</evidence>
<feature type="non-terminal residue" evidence="8">
    <location>
        <position position="1"/>
    </location>
</feature>
<dbReference type="InterPro" id="IPR050726">
    <property type="entry name" value="mGluR"/>
</dbReference>